<feature type="transmembrane region" description="Helical" evidence="7">
    <location>
        <begin position="241"/>
        <end position="272"/>
    </location>
</feature>
<reference evidence="10 11" key="1">
    <citation type="submission" date="2020-01" db="EMBL/GenBank/DDBJ databases">
        <title>Herbidospora sp. NEAU-GS84 nov., a novel actinomycete isolated from soil.</title>
        <authorList>
            <person name="Han L."/>
        </authorList>
    </citation>
    <scope>NUCLEOTIDE SEQUENCE [LARGE SCALE GENOMIC DNA]</scope>
    <source>
        <strain evidence="10 11">NEAU-GS84</strain>
    </source>
</reference>
<name>A0A7C9J7P3_9ACTN</name>
<organism evidence="10 11">
    <name type="scientific">Herbidospora solisilvae</name>
    <dbReference type="NCBI Taxonomy" id="2696284"/>
    <lineage>
        <taxon>Bacteria</taxon>
        <taxon>Bacillati</taxon>
        <taxon>Actinomycetota</taxon>
        <taxon>Actinomycetes</taxon>
        <taxon>Streptosporangiales</taxon>
        <taxon>Streptosporangiaceae</taxon>
        <taxon>Herbidospora</taxon>
    </lineage>
</organism>
<dbReference type="GO" id="GO:0022857">
    <property type="term" value="F:transmembrane transporter activity"/>
    <property type="evidence" value="ECO:0007669"/>
    <property type="project" value="TreeGrafter"/>
</dbReference>
<feature type="transmembrane region" description="Helical" evidence="7">
    <location>
        <begin position="334"/>
        <end position="356"/>
    </location>
</feature>
<dbReference type="AlphaFoldDB" id="A0A7C9J7P3"/>
<feature type="transmembrane region" description="Helical" evidence="7">
    <location>
        <begin position="676"/>
        <end position="706"/>
    </location>
</feature>
<dbReference type="InterPro" id="IPR025857">
    <property type="entry name" value="MacB_PCD"/>
</dbReference>
<keyword evidence="2" id="KW-1003">Cell membrane</keyword>
<evidence type="ECO:0000256" key="4">
    <source>
        <dbReference type="ARBA" id="ARBA00022989"/>
    </source>
</evidence>
<feature type="domain" description="MacB-like periplasmic core" evidence="9">
    <location>
        <begin position="411"/>
        <end position="607"/>
    </location>
</feature>
<gene>
    <name evidence="10" type="ORF">GT755_35195</name>
</gene>
<dbReference type="EMBL" id="WXEW01000012">
    <property type="protein sequence ID" value="NAS26902.1"/>
    <property type="molecule type" value="Genomic_DNA"/>
</dbReference>
<evidence type="ECO:0000256" key="5">
    <source>
        <dbReference type="ARBA" id="ARBA00023136"/>
    </source>
</evidence>
<dbReference type="Pfam" id="PF12704">
    <property type="entry name" value="MacB_PCD"/>
    <property type="match status" value="1"/>
</dbReference>
<dbReference type="InterPro" id="IPR050250">
    <property type="entry name" value="Macrolide_Exporter_MacB"/>
</dbReference>
<feature type="domain" description="ABC3 transporter permease C-terminal" evidence="8">
    <location>
        <begin position="635"/>
        <end position="754"/>
    </location>
</feature>
<keyword evidence="3 7" id="KW-0812">Transmembrane</keyword>
<keyword evidence="11" id="KW-1185">Reference proteome</keyword>
<evidence type="ECO:0000256" key="3">
    <source>
        <dbReference type="ARBA" id="ARBA00022692"/>
    </source>
</evidence>
<accession>A0A7C9J7P3</accession>
<feature type="transmembrane region" description="Helical" evidence="7">
    <location>
        <begin position="627"/>
        <end position="655"/>
    </location>
</feature>
<evidence type="ECO:0000313" key="11">
    <source>
        <dbReference type="Proteomes" id="UP000479526"/>
    </source>
</evidence>
<proteinExistence type="inferred from homology"/>
<dbReference type="Pfam" id="PF02687">
    <property type="entry name" value="FtsX"/>
    <property type="match status" value="2"/>
</dbReference>
<feature type="transmembrane region" description="Helical" evidence="7">
    <location>
        <begin position="292"/>
        <end position="314"/>
    </location>
</feature>
<dbReference type="Proteomes" id="UP000479526">
    <property type="component" value="Unassembled WGS sequence"/>
</dbReference>
<dbReference type="GO" id="GO:0005886">
    <property type="term" value="C:plasma membrane"/>
    <property type="evidence" value="ECO:0007669"/>
    <property type="project" value="UniProtKB-SubCell"/>
</dbReference>
<comment type="caution">
    <text evidence="10">The sequence shown here is derived from an EMBL/GenBank/DDBJ whole genome shotgun (WGS) entry which is preliminary data.</text>
</comment>
<feature type="transmembrane region" description="Helical" evidence="7">
    <location>
        <begin position="412"/>
        <end position="431"/>
    </location>
</feature>
<evidence type="ECO:0000256" key="1">
    <source>
        <dbReference type="ARBA" id="ARBA00004651"/>
    </source>
</evidence>
<dbReference type="InterPro" id="IPR003838">
    <property type="entry name" value="ABC3_permease_C"/>
</dbReference>
<feature type="transmembrane region" description="Helical" evidence="7">
    <location>
        <begin position="726"/>
        <end position="747"/>
    </location>
</feature>
<dbReference type="PANTHER" id="PTHR30572">
    <property type="entry name" value="MEMBRANE COMPONENT OF TRANSPORTER-RELATED"/>
    <property type="match status" value="1"/>
</dbReference>
<sequence length="765" mass="77211">MARPLSAVWTVARAGVRRRRLQTVSIALVVALATTTLIFGLGLVTRAGSLFDDAFERAAGAHATARFDPAEVSAGQLAATATAPGVTAAAGPFPVATFPGIGGPGRAFSLVVAGRQDPGGPVDRLSVTAGRWASAPGEVVLSGSPAAGLGLGTVLRSSGLPELTVVGFATSATGGVGGWVTPAQFDTVRPEAYQMLYRFERAADSPEVQRSLAQATAGLPMTGNESYIATRQAFQERFQEMIPFVGVFGLLAVAVSVFIVGNVVSGAVVAGFRHIGVMKSLGFTPAQVTSGYVLMVAVPAAAGCLVGVVAGGVVAARTAAGLAGSFQLPSAGGISALLAVAAGAGVLALVALAALVPASRAGRLPAVQAISAGTVSRAGRGRGPQRRLARTRLPAPVALGLSLPFARPARTALTLAGLCLGVTAVTMGLGLHQTVTRIGLADTEGHTSVKVGVDPGVPEERRPGQEEVTAFARSLPGTAAVMSQGNLTATIPGLPSEMTVEGYLGDYGPFLGDNLVRGRWFAAPGEVVPAEGFLRLHGLDVGDELVLSAGGTETKVRIVGSFAHPDIDRLMLDAATFPQPGLLSMSAAVSVIVDPGLDPAAYVARANAVMPPGMRARISAPDLGNGAVLSTLFLVFSVVICVAAAIGVVNSVVLSTRERSRDLGVLKAIGMAPGQVVLMMLVSMASLGLAGGVAGVPLGVLAHHVVVDYTGGLLGSGMARSWIDVYSWPLLVPLAASGALLAVVGAWPPAGRAAAMPTASVLRSE</sequence>
<evidence type="ECO:0000313" key="10">
    <source>
        <dbReference type="EMBL" id="NAS26902.1"/>
    </source>
</evidence>
<feature type="domain" description="ABC3 transporter permease C-terminal" evidence="8">
    <location>
        <begin position="247"/>
        <end position="365"/>
    </location>
</feature>
<evidence type="ECO:0000256" key="6">
    <source>
        <dbReference type="ARBA" id="ARBA00038076"/>
    </source>
</evidence>
<comment type="subcellular location">
    <subcellularLocation>
        <location evidence="1">Cell membrane</location>
        <topology evidence="1">Multi-pass membrane protein</topology>
    </subcellularLocation>
</comment>
<keyword evidence="5 7" id="KW-0472">Membrane</keyword>
<comment type="similarity">
    <text evidence="6">Belongs to the ABC-4 integral membrane protein family.</text>
</comment>
<dbReference type="PANTHER" id="PTHR30572:SF4">
    <property type="entry name" value="ABC TRANSPORTER PERMEASE YTRF"/>
    <property type="match status" value="1"/>
</dbReference>
<protein>
    <submittedName>
        <fullName evidence="10">FtsX-like permease family protein</fullName>
    </submittedName>
</protein>
<keyword evidence="4 7" id="KW-1133">Transmembrane helix</keyword>
<feature type="transmembrane region" description="Helical" evidence="7">
    <location>
        <begin position="21"/>
        <end position="44"/>
    </location>
</feature>
<evidence type="ECO:0000256" key="2">
    <source>
        <dbReference type="ARBA" id="ARBA00022475"/>
    </source>
</evidence>
<evidence type="ECO:0000259" key="9">
    <source>
        <dbReference type="Pfam" id="PF12704"/>
    </source>
</evidence>
<evidence type="ECO:0000259" key="8">
    <source>
        <dbReference type="Pfam" id="PF02687"/>
    </source>
</evidence>
<evidence type="ECO:0000256" key="7">
    <source>
        <dbReference type="SAM" id="Phobius"/>
    </source>
</evidence>
<dbReference type="RefSeq" id="WP_161483872.1">
    <property type="nucleotide sequence ID" value="NZ_WXEW01000012.1"/>
</dbReference>